<accession>A0A8I6RBP1</accession>
<dbReference type="Pfam" id="PF04629">
    <property type="entry name" value="ICA69"/>
    <property type="match status" value="1"/>
</dbReference>
<dbReference type="GO" id="GO:0051049">
    <property type="term" value="P:regulation of transport"/>
    <property type="evidence" value="ECO:0007669"/>
    <property type="project" value="TreeGrafter"/>
</dbReference>
<reference evidence="3" key="1">
    <citation type="submission" date="2022-01" db="UniProtKB">
        <authorList>
            <consortium name="EnsemblMetazoa"/>
        </authorList>
    </citation>
    <scope>IDENTIFICATION</scope>
</reference>
<evidence type="ECO:0000256" key="1">
    <source>
        <dbReference type="SAM" id="MobiDB-lite"/>
    </source>
</evidence>
<evidence type="ECO:0000259" key="2">
    <source>
        <dbReference type="PROSITE" id="PS50870"/>
    </source>
</evidence>
<dbReference type="Proteomes" id="UP000494040">
    <property type="component" value="Unassembled WGS sequence"/>
</dbReference>
<dbReference type="Gene3D" id="1.20.1270.60">
    <property type="entry name" value="Arfaptin homology (AH) domain/BAR domain"/>
    <property type="match status" value="1"/>
</dbReference>
<dbReference type="InterPro" id="IPR024114">
    <property type="entry name" value="Islet_autoAg_Ica1/Ica1-like"/>
</dbReference>
<dbReference type="PANTHER" id="PTHR10164:SF4">
    <property type="entry name" value="GH23156P"/>
    <property type="match status" value="1"/>
</dbReference>
<feature type="domain" description="AH" evidence="2">
    <location>
        <begin position="67"/>
        <end position="270"/>
    </location>
</feature>
<dbReference type="OMA" id="YQERLCY"/>
<sequence length="418" mass="47462">MNESSASCFYRSYGYGDGGYMRSGSLGWNDPNQRNNSAIAKMQHQYWVTKETVFRKLGKKEDVNIVASDAELDAKLELFRSIQDSCFELQRIIDKYQERICILAQEENSMGRFLKDAGKHDKTGAGQVMMTLGKNLSHSGQQRISLRNPLLRLFQEVDTFRHRAIEDTGRTVQSMEKTRTEYRACLSWMKDISQELDPDTYKQLEKFRKVQDMVKQSKAIFDRYKLDCLQKVDLLAAARCNMFSHALILYHNVMLQFATQSAQAFSSIAASCKDHPKFEFSVVKELSEMKPDETASPKKESQDSDDKHIFSRLLNFEDAETENNDEQKKDDVNLLIEPLQDETGHFMPSQLLLQGNSSLLGHFEGLSSETSSADSSTKAPKGTSDGSKSWLELFSELDPLSNPDMIGQVASTDPLRNC</sequence>
<dbReference type="KEGG" id="clec:106663066"/>
<name>A0A8I6RBP1_CIMLE</name>
<dbReference type="GO" id="GO:0019904">
    <property type="term" value="F:protein domain specific binding"/>
    <property type="evidence" value="ECO:0007669"/>
    <property type="project" value="InterPro"/>
</dbReference>
<dbReference type="GO" id="GO:0005794">
    <property type="term" value="C:Golgi apparatus"/>
    <property type="evidence" value="ECO:0007669"/>
    <property type="project" value="TreeGrafter"/>
</dbReference>
<proteinExistence type="predicted"/>
<organism evidence="3 4">
    <name type="scientific">Cimex lectularius</name>
    <name type="common">Bed bug</name>
    <name type="synonym">Acanthia lectularia</name>
    <dbReference type="NCBI Taxonomy" id="79782"/>
    <lineage>
        <taxon>Eukaryota</taxon>
        <taxon>Metazoa</taxon>
        <taxon>Ecdysozoa</taxon>
        <taxon>Arthropoda</taxon>
        <taxon>Hexapoda</taxon>
        <taxon>Insecta</taxon>
        <taxon>Pterygota</taxon>
        <taxon>Neoptera</taxon>
        <taxon>Paraneoptera</taxon>
        <taxon>Hemiptera</taxon>
        <taxon>Heteroptera</taxon>
        <taxon>Panheteroptera</taxon>
        <taxon>Cimicomorpha</taxon>
        <taxon>Cimicidae</taxon>
        <taxon>Cimex</taxon>
    </lineage>
</organism>
<dbReference type="EnsemblMetazoa" id="XM_014387605.2">
    <property type="protein sequence ID" value="XP_014243091.1"/>
    <property type="gene ID" value="LOC106663066"/>
</dbReference>
<dbReference type="OrthoDB" id="2126778at2759"/>
<keyword evidence="4" id="KW-1185">Reference proteome</keyword>
<dbReference type="SMART" id="SM01015">
    <property type="entry name" value="Arfaptin"/>
    <property type="match status" value="1"/>
</dbReference>
<dbReference type="InterPro" id="IPR010504">
    <property type="entry name" value="AH_dom"/>
</dbReference>
<dbReference type="SUPFAM" id="SSF103657">
    <property type="entry name" value="BAR/IMD domain-like"/>
    <property type="match status" value="1"/>
</dbReference>
<dbReference type="CTD" id="40331"/>
<dbReference type="InterPro" id="IPR006723">
    <property type="entry name" value="Islet_autoAg_Ica1_C"/>
</dbReference>
<dbReference type="AlphaFoldDB" id="A0A8I6RBP1"/>
<protein>
    <recommendedName>
        <fullName evidence="2">AH domain-containing protein</fullName>
    </recommendedName>
</protein>
<dbReference type="InterPro" id="IPR027267">
    <property type="entry name" value="AH/BAR_dom_sf"/>
</dbReference>
<dbReference type="FunFam" id="1.20.1270.60:FF:000068">
    <property type="entry name" value="Islet cell autoantigen"/>
    <property type="match status" value="1"/>
</dbReference>
<evidence type="ECO:0000313" key="3">
    <source>
        <dbReference type="EnsemblMetazoa" id="XP_014243091.1"/>
    </source>
</evidence>
<dbReference type="SMART" id="SM01237">
    <property type="entry name" value="ICA69"/>
    <property type="match status" value="1"/>
</dbReference>
<dbReference type="PANTHER" id="PTHR10164">
    <property type="entry name" value="ISLET CELL AUTOANTIGEN 1"/>
    <property type="match status" value="1"/>
</dbReference>
<feature type="region of interest" description="Disordered" evidence="1">
    <location>
        <begin position="364"/>
        <end position="388"/>
    </location>
</feature>
<feature type="compositionally biased region" description="Low complexity" evidence="1">
    <location>
        <begin position="364"/>
        <end position="376"/>
    </location>
</feature>
<dbReference type="PROSITE" id="PS50870">
    <property type="entry name" value="AH"/>
    <property type="match status" value="1"/>
</dbReference>
<evidence type="ECO:0000313" key="4">
    <source>
        <dbReference type="Proteomes" id="UP000494040"/>
    </source>
</evidence>
<dbReference type="RefSeq" id="XP_014243091.1">
    <property type="nucleotide sequence ID" value="XM_014387605.2"/>
</dbReference>
<dbReference type="GeneID" id="106663066"/>
<dbReference type="Pfam" id="PF06456">
    <property type="entry name" value="Arfaptin"/>
    <property type="match status" value="1"/>
</dbReference>